<accession>A0ABR2JQH8</accession>
<organism evidence="2 3">
    <name type="scientific">Tritrichomonas musculus</name>
    <dbReference type="NCBI Taxonomy" id="1915356"/>
    <lineage>
        <taxon>Eukaryota</taxon>
        <taxon>Metamonada</taxon>
        <taxon>Parabasalia</taxon>
        <taxon>Tritrichomonadida</taxon>
        <taxon>Tritrichomonadidae</taxon>
        <taxon>Tritrichomonas</taxon>
    </lineage>
</organism>
<keyword evidence="1" id="KW-0812">Transmembrane</keyword>
<evidence type="ECO:0000313" key="3">
    <source>
        <dbReference type="Proteomes" id="UP001470230"/>
    </source>
</evidence>
<protein>
    <recommendedName>
        <fullName evidence="4">Transmembrane protein</fullName>
    </recommendedName>
</protein>
<feature type="transmembrane region" description="Helical" evidence="1">
    <location>
        <begin position="106"/>
        <end position="127"/>
    </location>
</feature>
<dbReference type="Proteomes" id="UP001470230">
    <property type="component" value="Unassembled WGS sequence"/>
</dbReference>
<feature type="transmembrane region" description="Helical" evidence="1">
    <location>
        <begin position="25"/>
        <end position="48"/>
    </location>
</feature>
<comment type="caution">
    <text evidence="2">The sequence shown here is derived from an EMBL/GenBank/DDBJ whole genome shotgun (WGS) entry which is preliminary data.</text>
</comment>
<dbReference type="EMBL" id="JAPFFF010000010">
    <property type="protein sequence ID" value="KAK8881048.1"/>
    <property type="molecule type" value="Genomic_DNA"/>
</dbReference>
<feature type="transmembrane region" description="Helical" evidence="1">
    <location>
        <begin position="69"/>
        <end position="94"/>
    </location>
</feature>
<evidence type="ECO:0008006" key="4">
    <source>
        <dbReference type="Google" id="ProtNLM"/>
    </source>
</evidence>
<keyword evidence="1" id="KW-1133">Transmembrane helix</keyword>
<keyword evidence="1" id="KW-0472">Membrane</keyword>
<gene>
    <name evidence="2" type="ORF">M9Y10_003775</name>
</gene>
<evidence type="ECO:0000256" key="1">
    <source>
        <dbReference type="SAM" id="Phobius"/>
    </source>
</evidence>
<keyword evidence="3" id="KW-1185">Reference proteome</keyword>
<name>A0ABR2JQH8_9EUKA</name>
<evidence type="ECO:0000313" key="2">
    <source>
        <dbReference type="EMBL" id="KAK8881048.1"/>
    </source>
</evidence>
<reference evidence="2 3" key="1">
    <citation type="submission" date="2024-04" db="EMBL/GenBank/DDBJ databases">
        <title>Tritrichomonas musculus Genome.</title>
        <authorList>
            <person name="Alves-Ferreira E."/>
            <person name="Grigg M."/>
            <person name="Lorenzi H."/>
            <person name="Galac M."/>
        </authorList>
    </citation>
    <scope>NUCLEOTIDE SEQUENCE [LARGE SCALE GENOMIC DNA]</scope>
    <source>
        <strain evidence="2 3">EAF2021</strain>
    </source>
</reference>
<proteinExistence type="predicted"/>
<sequence>MSSFPLEEQLNDESQASEGSSSVNIPILIVGIFIFLLAFLDMIIMYVIPNNRIRENKRKLPNADFKKPNIGIIIVHFLLHGLIMLIGIFTILYSLGDISGINHRQVFVGLIVVCVLTLFCWVIQIAVDFSKTTDVKSQMTIQALKTLISTTPPIDFAFVYTQDTVQVYDCSDHSSSHCQTKTYTCYSKTGVTIPIDSKINSQIYDFKDTPEMFYFTYNHVLNMSTIFKAQFDAIMTNIRDCDKQNKKVIDYYPMNTATYIVSKEKIPTYLKKSTKIASIILGVGIYYELSSKSVPYITYNQNIDVEVVDNVNYNNIFTENNCQSLGECSRFNKKPTPQ</sequence>